<feature type="binding site" evidence="20">
    <location>
        <position position="73"/>
    </location>
    <ligand>
        <name>ATP</name>
        <dbReference type="ChEBI" id="CHEBI:30616"/>
    </ligand>
</feature>
<comment type="caution">
    <text evidence="24">The sequence shown here is derived from an EMBL/GenBank/DDBJ whole genome shotgun (WGS) entry which is preliminary data.</text>
</comment>
<evidence type="ECO:0000256" key="21">
    <source>
        <dbReference type="SAM" id="MobiDB-lite"/>
    </source>
</evidence>
<evidence type="ECO:0000256" key="10">
    <source>
        <dbReference type="ARBA" id="ARBA00022741"/>
    </source>
</evidence>
<comment type="catalytic activity">
    <reaction evidence="18">
        <text>[DNA-directed RNA polymerase] + ATP = phospho-[DNA-directed RNA polymerase] + ADP + H(+)</text>
        <dbReference type="Rhea" id="RHEA:10216"/>
        <dbReference type="Rhea" id="RHEA-COMP:11321"/>
        <dbReference type="Rhea" id="RHEA-COMP:11322"/>
        <dbReference type="ChEBI" id="CHEBI:15378"/>
        <dbReference type="ChEBI" id="CHEBI:30616"/>
        <dbReference type="ChEBI" id="CHEBI:43176"/>
        <dbReference type="ChEBI" id="CHEBI:68546"/>
        <dbReference type="ChEBI" id="CHEBI:456216"/>
        <dbReference type="EC" id="2.7.11.23"/>
    </reaction>
</comment>
<reference evidence="24 25" key="1">
    <citation type="journal article" date="2022" name="DNA Res.">
        <title>Genome analysis of five recently described species of the CUG-Ser clade uncovers Candida theae as a new hybrid lineage with pathogenic potential in the Candida parapsilosis species complex.</title>
        <authorList>
            <person name="Mixao V."/>
            <person name="Del Olmo V."/>
            <person name="Hegedusova E."/>
            <person name="Saus E."/>
            <person name="Pryszcz L."/>
            <person name="Cillingova A."/>
            <person name="Nosek J."/>
            <person name="Gabaldon T."/>
        </authorList>
    </citation>
    <scope>NUCLEOTIDE SEQUENCE [LARGE SCALE GENOMIC DNA]</scope>
    <source>
        <strain evidence="24 25">CBS 12239</strain>
    </source>
</reference>
<dbReference type="SMART" id="SM00220">
    <property type="entry name" value="S_TKc"/>
    <property type="match status" value="1"/>
</dbReference>
<evidence type="ECO:0000256" key="1">
    <source>
        <dbReference type="ARBA" id="ARBA00004141"/>
    </source>
</evidence>
<dbReference type="InterPro" id="IPR004923">
    <property type="entry name" value="FTR1/Fip1/EfeU"/>
</dbReference>
<dbReference type="RefSeq" id="XP_051609429.1">
    <property type="nucleotide sequence ID" value="XM_051751322.1"/>
</dbReference>
<evidence type="ECO:0000256" key="3">
    <source>
        <dbReference type="ARBA" id="ARBA00008333"/>
    </source>
</evidence>
<evidence type="ECO:0000256" key="11">
    <source>
        <dbReference type="ARBA" id="ARBA00022777"/>
    </source>
</evidence>
<evidence type="ECO:0000256" key="18">
    <source>
        <dbReference type="ARBA" id="ARBA00049280"/>
    </source>
</evidence>
<evidence type="ECO:0000256" key="13">
    <source>
        <dbReference type="ARBA" id="ARBA00022989"/>
    </source>
</evidence>
<feature type="transmembrane region" description="Helical" evidence="22">
    <location>
        <begin position="1237"/>
        <end position="1256"/>
    </location>
</feature>
<evidence type="ECO:0000313" key="24">
    <source>
        <dbReference type="EMBL" id="KAI5959525.1"/>
    </source>
</evidence>
<feature type="compositionally biased region" description="Basic and acidic residues" evidence="21">
    <location>
        <begin position="558"/>
        <end position="579"/>
    </location>
</feature>
<keyword evidence="12 20" id="KW-0067">ATP-binding</keyword>
<keyword evidence="6" id="KW-0406">Ion transport</keyword>
<keyword evidence="9 22" id="KW-0812">Transmembrane</keyword>
<evidence type="ECO:0000256" key="22">
    <source>
        <dbReference type="SAM" id="Phobius"/>
    </source>
</evidence>
<comment type="catalytic activity">
    <reaction evidence="16">
        <text>L-threonyl-[protein] + ATP = O-phospho-L-threonyl-[protein] + ADP + H(+)</text>
        <dbReference type="Rhea" id="RHEA:46608"/>
        <dbReference type="Rhea" id="RHEA-COMP:11060"/>
        <dbReference type="Rhea" id="RHEA-COMP:11605"/>
        <dbReference type="ChEBI" id="CHEBI:15378"/>
        <dbReference type="ChEBI" id="CHEBI:30013"/>
        <dbReference type="ChEBI" id="CHEBI:30616"/>
        <dbReference type="ChEBI" id="CHEBI:61977"/>
        <dbReference type="ChEBI" id="CHEBI:456216"/>
        <dbReference type="EC" id="2.7.11.22"/>
    </reaction>
</comment>
<feature type="region of interest" description="Disordered" evidence="21">
    <location>
        <begin position="783"/>
        <end position="804"/>
    </location>
</feature>
<keyword evidence="6" id="KW-0813">Transport</keyword>
<dbReference type="GO" id="GO:0030447">
    <property type="term" value="P:filamentous growth"/>
    <property type="evidence" value="ECO:0007669"/>
    <property type="project" value="UniProtKB-ARBA"/>
</dbReference>
<dbReference type="GO" id="GO:0033573">
    <property type="term" value="C:high-affinity iron permease complex"/>
    <property type="evidence" value="ECO:0007669"/>
    <property type="project" value="InterPro"/>
</dbReference>
<evidence type="ECO:0000256" key="16">
    <source>
        <dbReference type="ARBA" id="ARBA00047811"/>
    </source>
</evidence>
<dbReference type="GO" id="GO:0008353">
    <property type="term" value="F:RNA polymerase II CTD heptapeptide repeat kinase activity"/>
    <property type="evidence" value="ECO:0007669"/>
    <property type="project" value="UniProtKB-EC"/>
</dbReference>
<feature type="compositionally biased region" description="Basic and acidic residues" evidence="21">
    <location>
        <begin position="621"/>
        <end position="675"/>
    </location>
</feature>
<evidence type="ECO:0000256" key="9">
    <source>
        <dbReference type="ARBA" id="ARBA00022692"/>
    </source>
</evidence>
<dbReference type="EC" id="2.7.11.23" evidence="4"/>
<dbReference type="InterPro" id="IPR008271">
    <property type="entry name" value="Ser/Thr_kinase_AS"/>
</dbReference>
<dbReference type="PROSITE" id="PS00107">
    <property type="entry name" value="PROTEIN_KINASE_ATP"/>
    <property type="match status" value="1"/>
</dbReference>
<gene>
    <name evidence="24" type="ORF">KGF57_002050</name>
</gene>
<keyword evidence="7" id="KW-0723">Serine/threonine-protein kinase</keyword>
<name>A0AAD5BGJ2_9ASCO</name>
<dbReference type="Gene3D" id="1.10.510.10">
    <property type="entry name" value="Transferase(Phosphotransferase) domain 1"/>
    <property type="match status" value="1"/>
</dbReference>
<comment type="similarity">
    <text evidence="2">Belongs to the protein kinase superfamily. CMGC Ser/Thr protein kinase family. CDC2/CDKX subfamily.</text>
</comment>
<dbReference type="FunFam" id="1.10.510.10:FF:000415">
    <property type="entry name" value="CMGC/CDK/CRK7 protein kinase, variant"/>
    <property type="match status" value="1"/>
</dbReference>
<comment type="subcellular location">
    <subcellularLocation>
        <location evidence="1">Membrane</location>
        <topology evidence="1">Multi-pass membrane protein</topology>
    </subcellularLocation>
</comment>
<comment type="catalytic activity">
    <reaction evidence="17">
        <text>L-seryl-[protein] + ATP = O-phospho-L-seryl-[protein] + ADP + H(+)</text>
        <dbReference type="Rhea" id="RHEA:17989"/>
        <dbReference type="Rhea" id="RHEA-COMP:9863"/>
        <dbReference type="Rhea" id="RHEA-COMP:11604"/>
        <dbReference type="ChEBI" id="CHEBI:15378"/>
        <dbReference type="ChEBI" id="CHEBI:29999"/>
        <dbReference type="ChEBI" id="CHEBI:30616"/>
        <dbReference type="ChEBI" id="CHEBI:83421"/>
        <dbReference type="ChEBI" id="CHEBI:456216"/>
        <dbReference type="EC" id="2.7.11.22"/>
    </reaction>
</comment>
<organism evidence="24 25">
    <name type="scientific">Candida theae</name>
    <dbReference type="NCBI Taxonomy" id="1198502"/>
    <lineage>
        <taxon>Eukaryota</taxon>
        <taxon>Fungi</taxon>
        <taxon>Dikarya</taxon>
        <taxon>Ascomycota</taxon>
        <taxon>Saccharomycotina</taxon>
        <taxon>Pichiomycetes</taxon>
        <taxon>Debaryomycetaceae</taxon>
        <taxon>Candida/Lodderomyces clade</taxon>
        <taxon>Candida</taxon>
    </lineage>
</organism>
<keyword evidence="13 22" id="KW-1133">Transmembrane helix</keyword>
<dbReference type="Pfam" id="PF00069">
    <property type="entry name" value="Pkinase"/>
    <property type="match status" value="1"/>
</dbReference>
<evidence type="ECO:0000256" key="7">
    <source>
        <dbReference type="ARBA" id="ARBA00022527"/>
    </source>
</evidence>
<dbReference type="PROSITE" id="PS50011">
    <property type="entry name" value="PROTEIN_KINASE_DOM"/>
    <property type="match status" value="1"/>
</dbReference>
<evidence type="ECO:0000256" key="20">
    <source>
        <dbReference type="PROSITE-ProRule" id="PRU10141"/>
    </source>
</evidence>
<proteinExistence type="inferred from homology"/>
<keyword evidence="6" id="KW-0410">Iron transport</keyword>
<evidence type="ECO:0000259" key="23">
    <source>
        <dbReference type="PROSITE" id="PS50011"/>
    </source>
</evidence>
<feature type="compositionally biased region" description="Basic and acidic residues" evidence="21">
    <location>
        <begin position="756"/>
        <end position="766"/>
    </location>
</feature>
<feature type="region of interest" description="Disordered" evidence="21">
    <location>
        <begin position="513"/>
        <end position="579"/>
    </location>
</feature>
<keyword evidence="11" id="KW-0418">Kinase</keyword>
<sequence>MSFIQNYHRQASETHEQSGAVTEERESGDLSADPIPEMSKLDQYEMIQKLGQGTFGVVQKARNKRTGEIVAIKQLLNHSAKEGFPITAMREITILKQLDHHNILNIVDIIFGEPEVTNPADVVTQRGSFYTVAPYMTSDLVGILENPEVSLALSEIKCIMMQLLQGLQYIHEQNYLHRDIKAANILIDSKGILKIADFGLARFYHGDVPRLGMGPGGGEKDYTALVVTRWYRPPELLLGERKYTTAVDLWGVGCVFAELFTRKPILVGKSDVHQAQLIFELIGSPENWEQAAKLPNKSHFNVGLGCKRSLERRFESMMPHSAVQLLSGLLTLDPYKRVNSLDALNHEFFKCDPLPSRPEEMPQFGECHEIDKERFKKLKESNHMVSKQEPKVHLKDTRFDRDEYIPANARVAQRGGYDDYGETYARRTHSRQAHESNEYPVDEKRHIQRRYPVRSYNDDRDSRTQDAWRKDEYDVYDYENERPHHKSLDYRISRGFENQQVYSYVPRSELNDAQHSKWNSPRPLSRGENRSYGHSVNQNNIGGVNYSESRSMSRLHGAPRDALLKERSREPERDSFTQENWKSIEVDKLKGDLKMGDIDATVDSSLQVSSDVSMAIGFKKNGSDDGVKEKEGEKGNEKDVEEKEIDKDKEKDAEKKEIDKDKGVYKEKEVEKEQVVDDVPASRESWSRCDHISHERGRISETIETRTSPQKFVDYGNTKCQRDFVSSCSSTADREPSNDRRQDDATNVSGKVAENTTRDMNIKETAGDQLQGKSAIKDLCVQESKPVSEKNPSSDNVFEESETNADKTFINKATKDQKTQESHGSSFEPQILETTKEKVGSAVDLNKNPRREDFNIKSQTRVLPYVHGGLSERVTSFRSSSNPPASPFLKDLKTNKGITNASNLNAEKIDTPELVVASPSKGVEPGKTKLFATTTSEASRSSRLGGSREPIKTDLFGKTKTNSLPINPPRLSVARNSARAANGNSTKRGLVSNVLRAVLRETLESAIIISVLLSFVHQTFYNDDGKRSNSHQGQYQAIPSDSSLSSEEVQHFEAKSVDKKLGRALKLQIWLGGLLGLAVCLCIGGCILVVFYKLGSDLWSIAEHYWEGTFSILASVIISVMGIQILRVNKMQEKWKVKLGRLLQSSVHFNQSIVPSPRNPETSWLVQLELLTEKYNMVILPFVTTLREGLEAIVFIGGIGVNKDTSIWAIINAAVIALAVGTCVGCVLYKSGNSLSLQWFLISSTCFLYLVAAGLFSKGVWSFELQQFINQCGGMDVSETGHGPGSYDITKSVWHVNCCNGEMQEDGAFWMLLTAIIGWTNSATPITVATQSHKEEEAVAYIAKQPTGIWS</sequence>
<dbReference type="PANTHER" id="PTHR31632:SF7">
    <property type="entry name" value="IRON TRANSPORTER FTH1"/>
    <property type="match status" value="1"/>
</dbReference>
<dbReference type="SUPFAM" id="SSF56112">
    <property type="entry name" value="Protein kinase-like (PK-like)"/>
    <property type="match status" value="1"/>
</dbReference>
<dbReference type="GO" id="GO:0005524">
    <property type="term" value="F:ATP binding"/>
    <property type="evidence" value="ECO:0007669"/>
    <property type="project" value="UniProtKB-UniRule"/>
</dbReference>
<evidence type="ECO:0000256" key="2">
    <source>
        <dbReference type="ARBA" id="ARBA00006485"/>
    </source>
</evidence>
<keyword evidence="14 22" id="KW-0472">Membrane</keyword>
<feature type="compositionally biased region" description="Basic and acidic residues" evidence="21">
    <location>
        <begin position="732"/>
        <end position="744"/>
    </location>
</feature>
<protein>
    <recommendedName>
        <fullName evidence="15">Serine/threonine-protein kinase BUR1</fullName>
        <ecNumber evidence="5">2.7.11.22</ecNumber>
        <ecNumber evidence="4">2.7.11.23</ecNumber>
    </recommendedName>
    <alternativeName>
        <fullName evidence="19">Serine/threonine-protein kinase bur1</fullName>
    </alternativeName>
</protein>
<dbReference type="GeneID" id="76150109"/>
<feature type="transmembrane region" description="Helical" evidence="22">
    <location>
        <begin position="1104"/>
        <end position="1126"/>
    </location>
</feature>
<feature type="region of interest" description="Disordered" evidence="21">
    <location>
        <begin position="617"/>
        <end position="689"/>
    </location>
</feature>
<keyword evidence="25" id="KW-1185">Reference proteome</keyword>
<dbReference type="InterPro" id="IPR000719">
    <property type="entry name" value="Prot_kinase_dom"/>
</dbReference>
<feature type="transmembrane region" description="Helical" evidence="22">
    <location>
        <begin position="1069"/>
        <end position="1092"/>
    </location>
</feature>
<accession>A0AAD5BGJ2</accession>
<dbReference type="InterPro" id="IPR017441">
    <property type="entry name" value="Protein_kinase_ATP_BS"/>
</dbReference>
<evidence type="ECO:0000256" key="14">
    <source>
        <dbReference type="ARBA" id="ARBA00023136"/>
    </source>
</evidence>
<dbReference type="GO" id="GO:0004693">
    <property type="term" value="F:cyclin-dependent protein serine/threonine kinase activity"/>
    <property type="evidence" value="ECO:0007669"/>
    <property type="project" value="UniProtKB-EC"/>
</dbReference>
<dbReference type="PROSITE" id="PS00108">
    <property type="entry name" value="PROTEIN_KINASE_ST"/>
    <property type="match status" value="1"/>
</dbReference>
<evidence type="ECO:0000256" key="8">
    <source>
        <dbReference type="ARBA" id="ARBA00022679"/>
    </source>
</evidence>
<dbReference type="EMBL" id="JAIHNG010000103">
    <property type="protein sequence ID" value="KAI5959525.1"/>
    <property type="molecule type" value="Genomic_DNA"/>
</dbReference>
<evidence type="ECO:0000256" key="17">
    <source>
        <dbReference type="ARBA" id="ARBA00048367"/>
    </source>
</evidence>
<feature type="compositionally biased region" description="Polar residues" evidence="21">
    <location>
        <begin position="532"/>
        <end position="552"/>
    </location>
</feature>
<evidence type="ECO:0000256" key="5">
    <source>
        <dbReference type="ARBA" id="ARBA00012425"/>
    </source>
</evidence>
<feature type="compositionally biased region" description="Polar residues" evidence="21">
    <location>
        <begin position="745"/>
        <end position="755"/>
    </location>
</feature>
<dbReference type="InterPro" id="IPR011009">
    <property type="entry name" value="Kinase-like_dom_sf"/>
</dbReference>
<feature type="domain" description="Protein kinase" evidence="23">
    <location>
        <begin position="44"/>
        <end position="349"/>
    </location>
</feature>
<keyword evidence="8" id="KW-0808">Transferase</keyword>
<dbReference type="Gene3D" id="3.30.200.20">
    <property type="entry name" value="Phosphorylase Kinase, domain 1"/>
    <property type="match status" value="1"/>
</dbReference>
<dbReference type="Proteomes" id="UP001204833">
    <property type="component" value="Unassembled WGS sequence"/>
</dbReference>
<feature type="region of interest" description="Disordered" evidence="21">
    <location>
        <begin position="727"/>
        <end position="770"/>
    </location>
</feature>
<feature type="region of interest" description="Disordered" evidence="21">
    <location>
        <begin position="1"/>
        <end position="35"/>
    </location>
</feature>
<dbReference type="GO" id="GO:0000329">
    <property type="term" value="C:fungal-type vacuole membrane"/>
    <property type="evidence" value="ECO:0007669"/>
    <property type="project" value="TreeGrafter"/>
</dbReference>
<evidence type="ECO:0000256" key="6">
    <source>
        <dbReference type="ARBA" id="ARBA00022496"/>
    </source>
</evidence>
<feature type="compositionally biased region" description="Basic and acidic residues" evidence="21">
    <location>
        <begin position="10"/>
        <end position="28"/>
    </location>
</feature>
<evidence type="ECO:0000256" key="12">
    <source>
        <dbReference type="ARBA" id="ARBA00022840"/>
    </source>
</evidence>
<keyword evidence="10 20" id="KW-0547">Nucleotide-binding</keyword>
<evidence type="ECO:0000313" key="25">
    <source>
        <dbReference type="Proteomes" id="UP001204833"/>
    </source>
</evidence>
<keyword evidence="6" id="KW-0408">Iron</keyword>
<feature type="transmembrane region" description="Helical" evidence="22">
    <location>
        <begin position="1207"/>
        <end position="1231"/>
    </location>
</feature>
<evidence type="ECO:0000256" key="15">
    <source>
        <dbReference type="ARBA" id="ARBA00041018"/>
    </source>
</evidence>
<feature type="compositionally biased region" description="Low complexity" evidence="21">
    <location>
        <begin position="933"/>
        <end position="943"/>
    </location>
</feature>
<dbReference type="PANTHER" id="PTHR31632">
    <property type="entry name" value="IRON TRANSPORTER FTH1"/>
    <property type="match status" value="1"/>
</dbReference>
<comment type="similarity">
    <text evidence="3">Belongs to the oxidase-dependent Fe transporter (OFeT) (TC 9.A.10.1) family.</text>
</comment>
<dbReference type="Pfam" id="PF03239">
    <property type="entry name" value="FTR1"/>
    <property type="match status" value="1"/>
</dbReference>
<dbReference type="GO" id="GO:0015093">
    <property type="term" value="F:ferrous iron transmembrane transporter activity"/>
    <property type="evidence" value="ECO:0007669"/>
    <property type="project" value="TreeGrafter"/>
</dbReference>
<dbReference type="EC" id="2.7.11.22" evidence="5"/>
<feature type="region of interest" description="Disordered" evidence="21">
    <location>
        <begin position="933"/>
        <end position="970"/>
    </location>
</feature>
<evidence type="ECO:0000256" key="4">
    <source>
        <dbReference type="ARBA" id="ARBA00012409"/>
    </source>
</evidence>
<evidence type="ECO:0000256" key="19">
    <source>
        <dbReference type="ARBA" id="ARBA00073250"/>
    </source>
</evidence>